<name>A0A6V8KU07_9ACTN</name>
<dbReference type="Proteomes" id="UP000482800">
    <property type="component" value="Unassembled WGS sequence"/>
</dbReference>
<evidence type="ECO:0000313" key="2">
    <source>
        <dbReference type="EMBL" id="GFJ85811.1"/>
    </source>
</evidence>
<gene>
    <name evidence="2" type="ORF">Phou_099910</name>
</gene>
<accession>A0A6V8KU07</accession>
<dbReference type="AlphaFoldDB" id="A0A6V8KU07"/>
<reference evidence="2 3" key="2">
    <citation type="submission" date="2020-03" db="EMBL/GenBank/DDBJ databases">
        <authorList>
            <person name="Ichikawa N."/>
            <person name="Kimura A."/>
            <person name="Kitahashi Y."/>
            <person name="Uohara A."/>
        </authorList>
    </citation>
    <scope>NUCLEOTIDE SEQUENCE [LARGE SCALE GENOMIC DNA]</scope>
    <source>
        <strain evidence="2 3">NBRC 108639</strain>
    </source>
</reference>
<comment type="caution">
    <text evidence="2">The sequence shown here is derived from an EMBL/GenBank/DDBJ whole genome shotgun (WGS) entry which is preliminary data.</text>
</comment>
<evidence type="ECO:0000313" key="3">
    <source>
        <dbReference type="Proteomes" id="UP000482800"/>
    </source>
</evidence>
<protein>
    <recommendedName>
        <fullName evidence="1">TadE-like domain-containing protein</fullName>
    </recommendedName>
</protein>
<feature type="domain" description="TadE-like" evidence="1">
    <location>
        <begin position="5"/>
        <end position="47"/>
    </location>
</feature>
<sequence length="138" mass="13946">MADRGSATVQMTAALPLLLLLLAFALFAGRVSVTRIDANAAASAAARAASQQRQPATAPAAAERAAHAALAGKGVSCATLTVDTDTSAFWPGGVVSVSILCRLSTQALTGLRMPGSVVLRATAISPIDTWRADEQAAS</sequence>
<keyword evidence="3" id="KW-1185">Reference proteome</keyword>
<dbReference type="Pfam" id="PF07811">
    <property type="entry name" value="TadE"/>
    <property type="match status" value="1"/>
</dbReference>
<dbReference type="EMBL" id="BLPF01000004">
    <property type="protein sequence ID" value="GFJ85811.1"/>
    <property type="molecule type" value="Genomic_DNA"/>
</dbReference>
<dbReference type="InterPro" id="IPR012495">
    <property type="entry name" value="TadE-like_dom"/>
</dbReference>
<reference evidence="2 3" key="1">
    <citation type="submission" date="2020-03" db="EMBL/GenBank/DDBJ databases">
        <title>Whole genome shotgun sequence of Phytohabitans houttuyneae NBRC 108639.</title>
        <authorList>
            <person name="Komaki H."/>
            <person name="Tamura T."/>
        </authorList>
    </citation>
    <scope>NUCLEOTIDE SEQUENCE [LARGE SCALE GENOMIC DNA]</scope>
    <source>
        <strain evidence="2 3">NBRC 108639</strain>
    </source>
</reference>
<proteinExistence type="predicted"/>
<evidence type="ECO:0000259" key="1">
    <source>
        <dbReference type="Pfam" id="PF07811"/>
    </source>
</evidence>
<organism evidence="2 3">
    <name type="scientific">Phytohabitans houttuyneae</name>
    <dbReference type="NCBI Taxonomy" id="1076126"/>
    <lineage>
        <taxon>Bacteria</taxon>
        <taxon>Bacillati</taxon>
        <taxon>Actinomycetota</taxon>
        <taxon>Actinomycetes</taxon>
        <taxon>Micromonosporales</taxon>
        <taxon>Micromonosporaceae</taxon>
    </lineage>
</organism>